<feature type="compositionally biased region" description="Pro residues" evidence="2">
    <location>
        <begin position="949"/>
        <end position="960"/>
    </location>
</feature>
<feature type="compositionally biased region" description="Low complexity" evidence="2">
    <location>
        <begin position="749"/>
        <end position="763"/>
    </location>
</feature>
<feature type="compositionally biased region" description="Gly residues" evidence="2">
    <location>
        <begin position="1414"/>
        <end position="1424"/>
    </location>
</feature>
<feature type="compositionally biased region" description="Gly residues" evidence="2">
    <location>
        <begin position="335"/>
        <end position="347"/>
    </location>
</feature>
<feature type="region of interest" description="Disordered" evidence="2">
    <location>
        <begin position="219"/>
        <end position="502"/>
    </location>
</feature>
<feature type="compositionally biased region" description="Low complexity" evidence="2">
    <location>
        <begin position="1519"/>
        <end position="1528"/>
    </location>
</feature>
<feature type="compositionally biased region" description="Low complexity" evidence="2">
    <location>
        <begin position="809"/>
        <end position="819"/>
    </location>
</feature>
<feature type="compositionally biased region" description="Low complexity" evidence="2">
    <location>
        <begin position="1482"/>
        <end position="1494"/>
    </location>
</feature>
<feature type="compositionally biased region" description="Pro residues" evidence="2">
    <location>
        <begin position="1011"/>
        <end position="1020"/>
    </location>
</feature>
<feature type="compositionally biased region" description="Low complexity" evidence="2">
    <location>
        <begin position="569"/>
        <end position="591"/>
    </location>
</feature>
<comment type="caution">
    <text evidence="3">The sequence shown here is derived from an EMBL/GenBank/DDBJ whole genome shotgun (WGS) entry which is preliminary data.</text>
</comment>
<feature type="compositionally biased region" description="Low complexity" evidence="2">
    <location>
        <begin position="1389"/>
        <end position="1404"/>
    </location>
</feature>
<feature type="region of interest" description="Disordered" evidence="2">
    <location>
        <begin position="1386"/>
        <end position="1466"/>
    </location>
</feature>
<evidence type="ECO:0000313" key="3">
    <source>
        <dbReference type="EMBL" id="GLC57661.1"/>
    </source>
</evidence>
<feature type="region of interest" description="Disordered" evidence="2">
    <location>
        <begin position="1270"/>
        <end position="1373"/>
    </location>
</feature>
<accession>A0A9W6F6L9</accession>
<feature type="region of interest" description="Disordered" evidence="2">
    <location>
        <begin position="1011"/>
        <end position="1046"/>
    </location>
</feature>
<feature type="compositionally biased region" description="Gly residues" evidence="2">
    <location>
        <begin position="631"/>
        <end position="647"/>
    </location>
</feature>
<reference evidence="3 4" key="1">
    <citation type="journal article" date="2023" name="Commun. Biol.">
        <title>Reorganization of the ancestral sex-determining regions during the evolution of trioecy in Pleodorina starrii.</title>
        <authorList>
            <person name="Takahashi K."/>
            <person name="Suzuki S."/>
            <person name="Kawai-Toyooka H."/>
            <person name="Yamamoto K."/>
            <person name="Hamaji T."/>
            <person name="Ootsuki R."/>
            <person name="Yamaguchi H."/>
            <person name="Kawachi M."/>
            <person name="Higashiyama T."/>
            <person name="Nozaki H."/>
        </authorList>
    </citation>
    <scope>NUCLEOTIDE SEQUENCE [LARGE SCALE GENOMIC DNA]</scope>
    <source>
        <strain evidence="3 4">NIES-4479</strain>
    </source>
</reference>
<dbReference type="EMBL" id="BRXU01000019">
    <property type="protein sequence ID" value="GLC57661.1"/>
    <property type="molecule type" value="Genomic_DNA"/>
</dbReference>
<protein>
    <submittedName>
        <fullName evidence="3">Uncharacterized protein</fullName>
    </submittedName>
</protein>
<feature type="region of interest" description="Disordered" evidence="2">
    <location>
        <begin position="533"/>
        <end position="969"/>
    </location>
</feature>
<feature type="compositionally biased region" description="Low complexity" evidence="2">
    <location>
        <begin position="680"/>
        <end position="706"/>
    </location>
</feature>
<name>A0A9W6F6L9_9CHLO</name>
<gene>
    <name evidence="3" type="primary">PLESTB001784</name>
    <name evidence="3" type="ORF">PLESTB_001251100</name>
</gene>
<feature type="compositionally biased region" description="Low complexity" evidence="2">
    <location>
        <begin position="648"/>
        <end position="660"/>
    </location>
</feature>
<organism evidence="3 4">
    <name type="scientific">Pleodorina starrii</name>
    <dbReference type="NCBI Taxonomy" id="330485"/>
    <lineage>
        <taxon>Eukaryota</taxon>
        <taxon>Viridiplantae</taxon>
        <taxon>Chlorophyta</taxon>
        <taxon>core chlorophytes</taxon>
        <taxon>Chlorophyceae</taxon>
        <taxon>CS clade</taxon>
        <taxon>Chlamydomonadales</taxon>
        <taxon>Volvocaceae</taxon>
        <taxon>Pleodorina</taxon>
    </lineage>
</organism>
<feature type="compositionally biased region" description="Low complexity" evidence="2">
    <location>
        <begin position="1165"/>
        <end position="1223"/>
    </location>
</feature>
<feature type="region of interest" description="Disordered" evidence="2">
    <location>
        <begin position="1121"/>
        <end position="1255"/>
    </location>
</feature>
<dbReference type="Proteomes" id="UP001165080">
    <property type="component" value="Unassembled WGS sequence"/>
</dbReference>
<feature type="region of interest" description="Disordered" evidence="2">
    <location>
        <begin position="1479"/>
        <end position="1543"/>
    </location>
</feature>
<feature type="coiled-coil region" evidence="1">
    <location>
        <begin position="79"/>
        <end position="106"/>
    </location>
</feature>
<sequence length="1606" mass="157986">MEFLLPHMDEFILDFDAEEAALLQAQMLVAGQLQAGIGTGPGLGAYPVRQVQSLPNAATKLRGRQQPQLGGGGAQAAEPVQLDSQLDALRREIARLEQQKQKQVAAKAAPAGTAAAAGTAAVRRPQKAGASAAAALPRPTGTAIAGAAASAQGGPAAGQRQLAAKRPRVASAPSLVGVPAASGSPPADAPRLGTAGVAGAAQLPPEPTISVALPASSGQLPAATDGAAAPAQQRVGSKRPADEGTGGPATQQPRPQPKRQPLQRRPQQLEQPSVEPQPQPLPAAREPGLGAAGATTAERAVPRGAEPPLQPVPQAADAPGSSGAPGGQRQNDGDTGAGREPGTGVPGGAAAQQGPGSIPSPGFQKLPSQAGPGPPRKRPRAPCQRPAASTSGPTAASVGGSPGSYAAAAAAAGLAAAQPTAAANGVAGAQTASNSSASTQDGGPTAMLGQGSKRARPEVAGAGPGAAPAGLAADAVDEGGAGSGDDGLDAGGAGGLAGGAHGRSVAPEVSAAQISPEAEQAATAFLMSFMTQINGGDGQDPDRVAATAAAQQAQGAAPQPLMQTIASAQPQQQQHVRKQNSPQQQQQQWMPPTAPQEDQAPSARAVELPPGANAGVLGRQGDGRTERGSLAVGGRGMLSPGGGGGGALARRAAAERTSAAVQRLRRKSSGVSGADPPLRTATSAGAAGAAAPATSADASTGAAAGAAAGGAGSGPRATATSPVRTGGVAGAATLPEPHVGRQSRRRRGGASAPQPAPSGQSPAVCAHPQQPGTTPHGVAAGVGDGTPAPATLGGSPARPLATAGLRMGAAATPHATPHARGPLEAPETAPSTAEVQEPLGAVSSPVAPPGVGYTGDGLQAGASAHVPPWVQAAAGGWGQAADRAQTGPGEAQQRRAGEQMPQLRSLDRTGFGSTGGAPLGTAPGSAPGASAGSAQGPAPAAAAGASQPQPQPLPNAPHPTAPTAVPFWPGAPFGALPPFGLQQLPFPQPPPPGLPSHLMMMMMSGGPFPGAFPPGPPPPGMQWRSGPHGGAPLGAAQPLPPPQQPQQPVVSLVEVDVLARKELILLKWSMLQEMASELEAEWVEACHAHNRLRQLSMASAAQPGRAAAPAAAAVAVVAASTPAGDPTGNAEAAATQGGVSRRAEGASPALSLQLMAHQHPPPQPLGQQQPHPQPQSQPEQQPHLQLTLQSPPQLQLQLQPHQQSEQQPQQQEQEQEQQQQNQQGNGVAASVASQPPLSQRAVPQPPATQVKGSAAAVQAAAHATGGLQSAQDMVPGAQGGLGHSSAARQLGLSDGAGPSGPADSHFRPGTEEEPRPGAQPALPQHQHLHHSCQEQHAGGAPVAFAQGNGAGSEQGPRQEQQLESEVPGVPTTRLMQSGDTALELRQQEAAASGAAAAAPDAGPGVTCAWQPEGGPQGWPDGGAAGLALPRSSGRHSAAPGDEAQGEDVGAAEAAGAPAEAAGAEAPAVIDARSELRARDQTAGAGAANVNAGSGRSTDGDGLGLLQTGGHQEALHVEQRQQQQQEHLQPAGRADKGPDGRTGAIACAGAGAELAAGLAPGATAHQGGLGSQQTGRAPQIPGTATAWMPVCSFLDAAFRLLKGCPAW</sequence>
<feature type="compositionally biased region" description="Low complexity" evidence="2">
    <location>
        <begin position="259"/>
        <end position="272"/>
    </location>
</feature>
<keyword evidence="1" id="KW-0175">Coiled coil</keyword>
<feature type="compositionally biased region" description="Basic and acidic residues" evidence="2">
    <location>
        <begin position="1304"/>
        <end position="1315"/>
    </location>
</feature>
<keyword evidence="4" id="KW-1185">Reference proteome</keyword>
<feature type="compositionally biased region" description="Low complexity" evidence="2">
    <location>
        <begin position="386"/>
        <end position="440"/>
    </location>
</feature>
<feature type="compositionally biased region" description="Gly residues" evidence="2">
    <location>
        <begin position="479"/>
        <end position="501"/>
    </location>
</feature>
<evidence type="ECO:0000256" key="2">
    <source>
        <dbReference type="SAM" id="MobiDB-lite"/>
    </source>
</evidence>
<feature type="compositionally biased region" description="Low complexity" evidence="2">
    <location>
        <begin position="1440"/>
        <end position="1466"/>
    </location>
</feature>
<feature type="compositionally biased region" description="Low complexity" evidence="2">
    <location>
        <begin position="458"/>
        <end position="474"/>
    </location>
</feature>
<proteinExistence type="predicted"/>
<evidence type="ECO:0000313" key="4">
    <source>
        <dbReference type="Proteomes" id="UP001165080"/>
    </source>
</evidence>
<feature type="compositionally biased region" description="Low complexity" evidence="2">
    <location>
        <begin position="222"/>
        <end position="231"/>
    </location>
</feature>
<feature type="compositionally biased region" description="Low complexity" evidence="2">
    <location>
        <begin position="919"/>
        <end position="948"/>
    </location>
</feature>
<feature type="compositionally biased region" description="Low complexity" evidence="2">
    <location>
        <begin position="545"/>
        <end position="559"/>
    </location>
</feature>
<evidence type="ECO:0000256" key="1">
    <source>
        <dbReference type="SAM" id="Coils"/>
    </source>
</evidence>
<feature type="compositionally biased region" description="Low complexity" evidence="2">
    <location>
        <begin position="871"/>
        <end position="885"/>
    </location>
</feature>